<dbReference type="RefSeq" id="XP_022105181.1">
    <property type="nucleotide sequence ID" value="XM_022249489.1"/>
</dbReference>
<dbReference type="GO" id="GO:0008140">
    <property type="term" value="F:cAMP response element binding protein binding"/>
    <property type="evidence" value="ECO:0007669"/>
    <property type="project" value="InterPro"/>
</dbReference>
<dbReference type="InterPro" id="IPR024783">
    <property type="entry name" value="TORC_N"/>
</dbReference>
<evidence type="ECO:0000256" key="10">
    <source>
        <dbReference type="SAM" id="MobiDB-lite"/>
    </source>
</evidence>
<evidence type="ECO:0000256" key="2">
    <source>
        <dbReference type="ARBA" id="ARBA00004496"/>
    </source>
</evidence>
<feature type="domain" description="Transducer of regulated CREB activity middle" evidence="12">
    <location>
        <begin position="136"/>
        <end position="255"/>
    </location>
</feature>
<keyword evidence="4" id="KW-0963">Cytoplasm</keyword>
<evidence type="ECO:0000256" key="7">
    <source>
        <dbReference type="ARBA" id="ARBA00023159"/>
    </source>
</evidence>
<dbReference type="GO" id="GO:0005737">
    <property type="term" value="C:cytoplasm"/>
    <property type="evidence" value="ECO:0007669"/>
    <property type="project" value="UniProtKB-SubCell"/>
</dbReference>
<evidence type="ECO:0000256" key="3">
    <source>
        <dbReference type="ARBA" id="ARBA00007167"/>
    </source>
</evidence>
<keyword evidence="8" id="KW-0804">Transcription</keyword>
<keyword evidence="14" id="KW-1185">Reference proteome</keyword>
<feature type="domain" description="Transducer of regulated CREB activity N-terminal" evidence="11">
    <location>
        <begin position="4"/>
        <end position="65"/>
    </location>
</feature>
<feature type="compositionally biased region" description="Low complexity" evidence="10">
    <location>
        <begin position="440"/>
        <end position="464"/>
    </location>
</feature>
<dbReference type="InterPro" id="IPR024785">
    <property type="entry name" value="TORC_C"/>
</dbReference>
<dbReference type="CTD" id="23373"/>
<proteinExistence type="inferred from homology"/>
<comment type="subcellular location">
    <subcellularLocation>
        <location evidence="2">Cytoplasm</location>
    </subcellularLocation>
    <subcellularLocation>
        <location evidence="1">Nucleus</location>
    </subcellularLocation>
</comment>
<dbReference type="GO" id="GO:0045944">
    <property type="term" value="P:positive regulation of transcription by RNA polymerase II"/>
    <property type="evidence" value="ECO:0007669"/>
    <property type="project" value="TreeGrafter"/>
</dbReference>
<feature type="compositionally biased region" description="Polar residues" evidence="10">
    <location>
        <begin position="204"/>
        <end position="213"/>
    </location>
</feature>
<keyword evidence="7" id="KW-0010">Activator</keyword>
<dbReference type="KEGG" id="aplc:110987068"/>
<feature type="compositionally biased region" description="Polar residues" evidence="10">
    <location>
        <begin position="466"/>
        <end position="477"/>
    </location>
</feature>
<evidence type="ECO:0000313" key="15">
    <source>
        <dbReference type="RefSeq" id="XP_022105181.1"/>
    </source>
</evidence>
<dbReference type="Pfam" id="PF12886">
    <property type="entry name" value="TORC_C"/>
    <property type="match status" value="1"/>
</dbReference>
<dbReference type="Pfam" id="PF12884">
    <property type="entry name" value="TORC_N"/>
    <property type="match status" value="1"/>
</dbReference>
<evidence type="ECO:0000256" key="4">
    <source>
        <dbReference type="ARBA" id="ARBA00022490"/>
    </source>
</evidence>
<evidence type="ECO:0000259" key="13">
    <source>
        <dbReference type="Pfam" id="PF12886"/>
    </source>
</evidence>
<dbReference type="OrthoDB" id="8947034at2759"/>
<evidence type="ECO:0000256" key="6">
    <source>
        <dbReference type="ARBA" id="ARBA00023015"/>
    </source>
</evidence>
<evidence type="ECO:0000256" key="5">
    <source>
        <dbReference type="ARBA" id="ARBA00022553"/>
    </source>
</evidence>
<sequence length="645" mass="70419">MTSPRKFAEKIALHNQKQAEETAAFDQIMKEVSNVSRQSQSHVGHKSHHLQLAPTLGAYRGGSLPNVNQLGNNTIDLQNALHSLEDIKAATSRSPVGDNRVYRSHQRSSSGHRSRHDTAPYQTPYLSPPSDTSWRRTNSDSALHTSVMAPIDPFQGHGGMSPGSHRRAEMVVDHSGNTLKTPVWDAKKMQPRPRSCEVPGINICPSSDQTETEPSADPIPISNNTGSLPDLTNLHIPSPLPTPLDPEDQQVSAYNHGGGGSGGGGGGSPGNLSGSMPSPTHLSTSPTNHTQVVGQHSPQISPQVSPQITRRHGVNSANSPLGIHATNEHQRRQQHQQQAQHQHRQHQQQQQQSQQQQQAQQAQQQQQQHQQQHFIRQGIAVDAAAMAMEHRAHHQQYPQQLYTQGQPQAVQAAPPNLTLDMSKGGLQYRDGKCVVSTSCTSPTSPVSNPQCSPSPAHSPSAAMPQGSPTNKAMSDAHYQQLQHQFEHQCNMLGQQEVGSPTPGQQLTYNPQGPYNQNHQLSEAEQSLFFPPPGAFYDQAYMVDAQELFQPNKPPPAYPHSAFMQPSAGNIPNIILTGTGESPPRQDFAKEISNAMAGVDNLDPLFSTDSFKLDPLDLDSLQMLTDNDLVADQATEDSFRLDRYDV</sequence>
<dbReference type="AlphaFoldDB" id="A0A8B7ZP62"/>
<dbReference type="PANTHER" id="PTHR13589:SF15">
    <property type="entry name" value="CREB-REGULATED TRANSCRIPTION COACTIVATOR, ISOFORM B"/>
    <property type="match status" value="1"/>
</dbReference>
<feature type="region of interest" description="Disordered" evidence="10">
    <location>
        <begin position="187"/>
        <end position="375"/>
    </location>
</feature>
<evidence type="ECO:0000313" key="14">
    <source>
        <dbReference type="Proteomes" id="UP000694845"/>
    </source>
</evidence>
<feature type="compositionally biased region" description="Basic residues" evidence="10">
    <location>
        <begin position="102"/>
        <end position="115"/>
    </location>
</feature>
<name>A0A8B7ZP62_ACAPL</name>
<feature type="domain" description="Transducer of regulated CREB activity C-terminal" evidence="13">
    <location>
        <begin position="571"/>
        <end position="642"/>
    </location>
</feature>
<keyword evidence="6" id="KW-0805">Transcription regulation</keyword>
<dbReference type="InterPro" id="IPR024784">
    <property type="entry name" value="TORC_M"/>
</dbReference>
<feature type="compositionally biased region" description="Polar residues" evidence="10">
    <location>
        <begin position="120"/>
        <end position="132"/>
    </location>
</feature>
<evidence type="ECO:0000256" key="8">
    <source>
        <dbReference type="ARBA" id="ARBA00023163"/>
    </source>
</evidence>
<dbReference type="Pfam" id="PF12885">
    <property type="entry name" value="TORC_M"/>
    <property type="match status" value="1"/>
</dbReference>
<feature type="compositionally biased region" description="Low complexity" evidence="10">
    <location>
        <begin position="347"/>
        <end position="373"/>
    </location>
</feature>
<keyword evidence="5" id="KW-0597">Phosphoprotein</keyword>
<comment type="similarity">
    <text evidence="3">Belongs to the TORC family.</text>
</comment>
<organism evidence="14 15">
    <name type="scientific">Acanthaster planci</name>
    <name type="common">Crown-of-thorns starfish</name>
    <dbReference type="NCBI Taxonomy" id="133434"/>
    <lineage>
        <taxon>Eukaryota</taxon>
        <taxon>Metazoa</taxon>
        <taxon>Echinodermata</taxon>
        <taxon>Eleutherozoa</taxon>
        <taxon>Asterozoa</taxon>
        <taxon>Asteroidea</taxon>
        <taxon>Valvatacea</taxon>
        <taxon>Valvatida</taxon>
        <taxon>Acanthasteridae</taxon>
        <taxon>Acanthaster</taxon>
    </lineage>
</organism>
<evidence type="ECO:0000259" key="11">
    <source>
        <dbReference type="Pfam" id="PF12884"/>
    </source>
</evidence>
<feature type="region of interest" description="Disordered" evidence="10">
    <location>
        <begin position="90"/>
        <end position="137"/>
    </location>
</feature>
<dbReference type="PANTHER" id="PTHR13589">
    <property type="entry name" value="CREB-REGULATED TRANSCRIPTION COACTIVATOR"/>
    <property type="match status" value="1"/>
</dbReference>
<gene>
    <name evidence="15" type="primary">LOC110987068</name>
</gene>
<dbReference type="InterPro" id="IPR024786">
    <property type="entry name" value="TORC"/>
</dbReference>
<evidence type="ECO:0000256" key="1">
    <source>
        <dbReference type="ARBA" id="ARBA00004123"/>
    </source>
</evidence>
<keyword evidence="9" id="KW-0539">Nucleus</keyword>
<dbReference type="GO" id="GO:0051289">
    <property type="term" value="P:protein homotetramerization"/>
    <property type="evidence" value="ECO:0007669"/>
    <property type="project" value="InterPro"/>
</dbReference>
<feature type="compositionally biased region" description="Polar residues" evidence="10">
    <location>
        <begin position="280"/>
        <end position="308"/>
    </location>
</feature>
<dbReference type="GO" id="GO:0005634">
    <property type="term" value="C:nucleus"/>
    <property type="evidence" value="ECO:0007669"/>
    <property type="project" value="UniProtKB-SubCell"/>
</dbReference>
<accession>A0A8B7ZP62</accession>
<dbReference type="GeneID" id="110987068"/>
<protein>
    <submittedName>
        <fullName evidence="15">CREB-regulated transcription coactivator 1-like</fullName>
    </submittedName>
</protein>
<dbReference type="Proteomes" id="UP000694845">
    <property type="component" value="Unplaced"/>
</dbReference>
<feature type="compositionally biased region" description="Low complexity" evidence="10">
    <location>
        <begin position="270"/>
        <end position="279"/>
    </location>
</feature>
<dbReference type="OMA" id="IARETWP"/>
<reference evidence="15" key="1">
    <citation type="submission" date="2025-08" db="UniProtKB">
        <authorList>
            <consortium name="RefSeq"/>
        </authorList>
    </citation>
    <scope>IDENTIFICATION</scope>
</reference>
<evidence type="ECO:0000256" key="9">
    <source>
        <dbReference type="ARBA" id="ARBA00023242"/>
    </source>
</evidence>
<feature type="compositionally biased region" description="Gly residues" evidence="10">
    <location>
        <begin position="256"/>
        <end position="269"/>
    </location>
</feature>
<feature type="region of interest" description="Disordered" evidence="10">
    <location>
        <begin position="440"/>
        <end position="477"/>
    </location>
</feature>
<evidence type="ECO:0000259" key="12">
    <source>
        <dbReference type="Pfam" id="PF12885"/>
    </source>
</evidence>